<dbReference type="EMBL" id="CP163441">
    <property type="protein sequence ID" value="XDQ43286.1"/>
    <property type="molecule type" value="Genomic_DNA"/>
</dbReference>
<evidence type="ECO:0000313" key="1">
    <source>
        <dbReference type="EMBL" id="XDQ43286.1"/>
    </source>
</evidence>
<organism evidence="1">
    <name type="scientific">Streptomyces sp. R39</name>
    <dbReference type="NCBI Taxonomy" id="3238631"/>
    <lineage>
        <taxon>Bacteria</taxon>
        <taxon>Bacillati</taxon>
        <taxon>Actinomycetota</taxon>
        <taxon>Actinomycetes</taxon>
        <taxon>Kitasatosporales</taxon>
        <taxon>Streptomycetaceae</taxon>
        <taxon>Streptomyces</taxon>
    </lineage>
</organism>
<gene>
    <name evidence="1" type="ORF">AB5J52_14040</name>
</gene>
<accession>A0AB39QM36</accession>
<dbReference type="AlphaFoldDB" id="A0AB39QM36"/>
<sequence length="65" mass="7224">MPETTQTETPPTTPRALGWCHWHKGLGEDIRLIQALEQGSGRGASFFACPPCRDRHNLTPLADRP</sequence>
<name>A0AB39QM36_9ACTN</name>
<reference evidence="1" key="1">
    <citation type="submission" date="2024-07" db="EMBL/GenBank/DDBJ databases">
        <authorList>
            <person name="Yu S.T."/>
        </authorList>
    </citation>
    <scope>NUCLEOTIDE SEQUENCE</scope>
    <source>
        <strain evidence="1">R39</strain>
    </source>
</reference>
<proteinExistence type="predicted"/>
<protein>
    <submittedName>
        <fullName evidence="1">Uncharacterized protein</fullName>
    </submittedName>
</protein>
<dbReference type="RefSeq" id="WP_369222452.1">
    <property type="nucleotide sequence ID" value="NZ_CP163441.1"/>
</dbReference>